<dbReference type="Pfam" id="PF00765">
    <property type="entry name" value="Autoind_synth"/>
    <property type="match status" value="1"/>
</dbReference>
<evidence type="ECO:0000313" key="8">
    <source>
        <dbReference type="Proteomes" id="UP001143370"/>
    </source>
</evidence>
<dbReference type="EMBL" id="BSFJ01000002">
    <property type="protein sequence ID" value="GLK70235.1"/>
    <property type="molecule type" value="Genomic_DNA"/>
</dbReference>
<dbReference type="GO" id="GO:0061579">
    <property type="term" value="F:N-acyl homoserine lactone synthase activity"/>
    <property type="evidence" value="ECO:0007669"/>
    <property type="project" value="UniProtKB-UniRule"/>
</dbReference>
<dbReference type="PRINTS" id="PR01549">
    <property type="entry name" value="AUTOINDCRSYN"/>
</dbReference>
<evidence type="ECO:0000256" key="6">
    <source>
        <dbReference type="RuleBase" id="RU361135"/>
    </source>
</evidence>
<organism evidence="7 8">
    <name type="scientific">Ancylobacter dichloromethanicus</name>
    <dbReference type="NCBI Taxonomy" id="518825"/>
    <lineage>
        <taxon>Bacteria</taxon>
        <taxon>Pseudomonadati</taxon>
        <taxon>Pseudomonadota</taxon>
        <taxon>Alphaproteobacteria</taxon>
        <taxon>Hyphomicrobiales</taxon>
        <taxon>Xanthobacteraceae</taxon>
        <taxon>Ancylobacter</taxon>
    </lineage>
</organism>
<evidence type="ECO:0000256" key="3">
    <source>
        <dbReference type="ARBA" id="ARBA00022691"/>
    </source>
</evidence>
<gene>
    <name evidence="7" type="ORF">GCM10017643_03500</name>
</gene>
<evidence type="ECO:0000256" key="4">
    <source>
        <dbReference type="ARBA" id="ARBA00022929"/>
    </source>
</evidence>
<evidence type="ECO:0000313" key="7">
    <source>
        <dbReference type="EMBL" id="GLK70235.1"/>
    </source>
</evidence>
<accession>A0A9W6J6R0</accession>
<dbReference type="PANTHER" id="PTHR39322">
    <property type="entry name" value="ACYL-HOMOSERINE-LACTONE SYNTHASE"/>
    <property type="match status" value="1"/>
</dbReference>
<protein>
    <recommendedName>
        <fullName evidence="6">Acyl-homoserine-lactone synthase</fullName>
        <ecNumber evidence="6">2.3.1.184</ecNumber>
    </recommendedName>
    <alternativeName>
        <fullName evidence="6">Autoinducer synthesis protein</fullName>
    </alternativeName>
</protein>
<comment type="catalytic activity">
    <reaction evidence="6">
        <text>a fatty acyl-[ACP] + S-adenosyl-L-methionine = an N-acyl-L-homoserine lactone + S-methyl-5'-thioadenosine + holo-[ACP] + H(+)</text>
        <dbReference type="Rhea" id="RHEA:10096"/>
        <dbReference type="Rhea" id="RHEA-COMP:9685"/>
        <dbReference type="Rhea" id="RHEA-COMP:14125"/>
        <dbReference type="ChEBI" id="CHEBI:15378"/>
        <dbReference type="ChEBI" id="CHEBI:17509"/>
        <dbReference type="ChEBI" id="CHEBI:55474"/>
        <dbReference type="ChEBI" id="CHEBI:59789"/>
        <dbReference type="ChEBI" id="CHEBI:64479"/>
        <dbReference type="ChEBI" id="CHEBI:138651"/>
        <dbReference type="EC" id="2.3.1.184"/>
    </reaction>
</comment>
<comment type="similarity">
    <text evidence="5 6">Belongs to the autoinducer synthase family.</text>
</comment>
<sequence length="208" mass="23854">MLLLIPGSEIAQHGDLMERVFRFRHAIFVDEKGWSDLRQPDGLERDRFDDAHAIHQVCLRDDEIVGYQRLLPTTRPHLLSDVLTDLCRSKPPRGPRVFEWTRFCVAPRHRELRPSANGPFLELAQGVVEWGMAHRVDTVTVAIDWRLMVIAMQLRFFVRPLGFPKRIGRDEVVALRMSFNRETLTTIQQARHCEGSVLPDPGSLPSAA</sequence>
<comment type="caution">
    <text evidence="7">The sequence shown here is derived from an EMBL/GenBank/DDBJ whole genome shotgun (WGS) entry which is preliminary data.</text>
</comment>
<dbReference type="GO" id="GO:0009372">
    <property type="term" value="P:quorum sensing"/>
    <property type="evidence" value="ECO:0007669"/>
    <property type="project" value="UniProtKB-UniRule"/>
</dbReference>
<evidence type="ECO:0000256" key="5">
    <source>
        <dbReference type="PROSITE-ProRule" id="PRU00533"/>
    </source>
</evidence>
<dbReference type="AlphaFoldDB" id="A0A9W6J6R0"/>
<keyword evidence="1 5" id="KW-0673">Quorum sensing</keyword>
<keyword evidence="3 6" id="KW-0949">S-adenosyl-L-methionine</keyword>
<dbReference type="RefSeq" id="WP_213375236.1">
    <property type="nucleotide sequence ID" value="NZ_BSFJ01000002.1"/>
</dbReference>
<dbReference type="Proteomes" id="UP001143370">
    <property type="component" value="Unassembled WGS sequence"/>
</dbReference>
<reference evidence="7" key="1">
    <citation type="journal article" date="2014" name="Int. J. Syst. Evol. Microbiol.">
        <title>Complete genome sequence of Corynebacterium casei LMG S-19264T (=DSM 44701T), isolated from a smear-ripened cheese.</title>
        <authorList>
            <consortium name="US DOE Joint Genome Institute (JGI-PGF)"/>
            <person name="Walter F."/>
            <person name="Albersmeier A."/>
            <person name="Kalinowski J."/>
            <person name="Ruckert C."/>
        </authorList>
    </citation>
    <scope>NUCLEOTIDE SEQUENCE</scope>
    <source>
        <strain evidence="7">VKM B-2484</strain>
    </source>
</reference>
<dbReference type="GO" id="GO:0007165">
    <property type="term" value="P:signal transduction"/>
    <property type="evidence" value="ECO:0007669"/>
    <property type="project" value="TreeGrafter"/>
</dbReference>
<proteinExistence type="inferred from homology"/>
<keyword evidence="8" id="KW-1185">Reference proteome</keyword>
<dbReference type="PANTHER" id="PTHR39322:SF1">
    <property type="entry name" value="ISOVALERYL-HOMOSERINE LACTONE SYNTHASE"/>
    <property type="match status" value="1"/>
</dbReference>
<evidence type="ECO:0000256" key="1">
    <source>
        <dbReference type="ARBA" id="ARBA00022654"/>
    </source>
</evidence>
<dbReference type="InterPro" id="IPR016181">
    <property type="entry name" value="Acyl_CoA_acyltransferase"/>
</dbReference>
<dbReference type="SUPFAM" id="SSF55729">
    <property type="entry name" value="Acyl-CoA N-acyltransferases (Nat)"/>
    <property type="match status" value="1"/>
</dbReference>
<reference evidence="7" key="2">
    <citation type="submission" date="2023-01" db="EMBL/GenBank/DDBJ databases">
        <authorList>
            <person name="Sun Q."/>
            <person name="Evtushenko L."/>
        </authorList>
    </citation>
    <scope>NUCLEOTIDE SEQUENCE</scope>
    <source>
        <strain evidence="7">VKM B-2484</strain>
    </source>
</reference>
<dbReference type="PROSITE" id="PS51187">
    <property type="entry name" value="AUTOINDUCER_SYNTH_2"/>
    <property type="match status" value="1"/>
</dbReference>
<evidence type="ECO:0000256" key="2">
    <source>
        <dbReference type="ARBA" id="ARBA00022679"/>
    </source>
</evidence>
<dbReference type="InterPro" id="IPR001690">
    <property type="entry name" value="Autoind_synthase"/>
</dbReference>
<dbReference type="Gene3D" id="3.40.630.30">
    <property type="match status" value="1"/>
</dbReference>
<name>A0A9W6J6R0_9HYPH</name>
<keyword evidence="4 5" id="KW-0071">Autoinducer synthesis</keyword>
<keyword evidence="2 6" id="KW-0808">Transferase</keyword>
<dbReference type="EC" id="2.3.1.184" evidence="6"/>